<dbReference type="PROSITE" id="PS51257">
    <property type="entry name" value="PROKAR_LIPOPROTEIN"/>
    <property type="match status" value="1"/>
</dbReference>
<comment type="caution">
    <text evidence="5">The sequence shown here is derived from an EMBL/GenBank/DDBJ whole genome shotgun (WGS) entry which is preliminary data.</text>
</comment>
<feature type="signal peptide" evidence="3">
    <location>
        <begin position="1"/>
        <end position="18"/>
    </location>
</feature>
<dbReference type="GO" id="GO:0008745">
    <property type="term" value="F:N-acetylmuramoyl-L-alanine amidase activity"/>
    <property type="evidence" value="ECO:0007669"/>
    <property type="project" value="UniProtKB-EC"/>
</dbReference>
<dbReference type="EMBL" id="JBBEGL010000004">
    <property type="protein sequence ID" value="MEJ2887815.1"/>
    <property type="molecule type" value="Genomic_DNA"/>
</dbReference>
<keyword evidence="1 5" id="KW-0378">Hydrolase</keyword>
<protein>
    <submittedName>
        <fullName evidence="5">N-acetylmuramoyl-L-alanine amidase</fullName>
        <ecNumber evidence="5">3.5.1.28</ecNumber>
    </submittedName>
</protein>
<feature type="domain" description="MurNAc-LAA" evidence="4">
    <location>
        <begin position="138"/>
        <end position="264"/>
    </location>
</feature>
<dbReference type="PANTHER" id="PTHR30404">
    <property type="entry name" value="N-ACETYLMURAMOYL-L-ALANINE AMIDASE"/>
    <property type="match status" value="1"/>
</dbReference>
<dbReference type="InterPro" id="IPR050695">
    <property type="entry name" value="N-acetylmuramoyl_amidase_3"/>
</dbReference>
<dbReference type="EC" id="3.5.1.28" evidence="5"/>
<evidence type="ECO:0000256" key="1">
    <source>
        <dbReference type="ARBA" id="ARBA00022801"/>
    </source>
</evidence>
<evidence type="ECO:0000256" key="3">
    <source>
        <dbReference type="SAM" id="SignalP"/>
    </source>
</evidence>
<dbReference type="Pfam" id="PF01520">
    <property type="entry name" value="Amidase_3"/>
    <property type="match status" value="1"/>
</dbReference>
<evidence type="ECO:0000256" key="2">
    <source>
        <dbReference type="SAM" id="MobiDB-lite"/>
    </source>
</evidence>
<dbReference type="Proteomes" id="UP001370100">
    <property type="component" value="Unassembled WGS sequence"/>
</dbReference>
<dbReference type="SMART" id="SM00646">
    <property type="entry name" value="Ami_3"/>
    <property type="match status" value="1"/>
</dbReference>
<proteinExistence type="predicted"/>
<dbReference type="Gene3D" id="3.40.630.40">
    <property type="entry name" value="Zn-dependent exopeptidases"/>
    <property type="match status" value="1"/>
</dbReference>
<reference evidence="5 6" key="1">
    <citation type="submission" date="2024-03" db="EMBL/GenBank/DDBJ databases">
        <title>Actinomycetospora sp. OC33-EN06, a novel actinomycete isolated from wild orchid (Aerides multiflora).</title>
        <authorList>
            <person name="Suriyachadkun C."/>
        </authorList>
    </citation>
    <scope>NUCLEOTIDE SEQUENCE [LARGE SCALE GENOMIC DNA]</scope>
    <source>
        <strain evidence="5 6">OC33-EN06</strain>
    </source>
</reference>
<name>A0ABU8N5Y4_9PSEU</name>
<feature type="compositionally biased region" description="Pro residues" evidence="2">
    <location>
        <begin position="23"/>
        <end position="36"/>
    </location>
</feature>
<organism evidence="5 6">
    <name type="scientific">Actinomycetospora aeridis</name>
    <dbReference type="NCBI Taxonomy" id="3129231"/>
    <lineage>
        <taxon>Bacteria</taxon>
        <taxon>Bacillati</taxon>
        <taxon>Actinomycetota</taxon>
        <taxon>Actinomycetes</taxon>
        <taxon>Pseudonocardiales</taxon>
        <taxon>Pseudonocardiaceae</taxon>
        <taxon>Actinomycetospora</taxon>
    </lineage>
</organism>
<feature type="chain" id="PRO_5046159554" evidence="3">
    <location>
        <begin position="19"/>
        <end position="269"/>
    </location>
</feature>
<dbReference type="RefSeq" id="WP_337714305.1">
    <property type="nucleotide sequence ID" value="NZ_JBBEGL010000004.1"/>
</dbReference>
<dbReference type="InterPro" id="IPR002508">
    <property type="entry name" value="MurNAc-LAA_cat"/>
</dbReference>
<dbReference type="CDD" id="cd02696">
    <property type="entry name" value="MurNAc-LAA"/>
    <property type="match status" value="1"/>
</dbReference>
<keyword evidence="6" id="KW-1185">Reference proteome</keyword>
<feature type="region of interest" description="Disordered" evidence="2">
    <location>
        <begin position="23"/>
        <end position="84"/>
    </location>
</feature>
<sequence length="269" mass="27325">MLTCAQRTLLLGMLLVLAGCGSPPPPPAPSPRPEPAPVARAATPSPAPAPAPVVVLDPGHNGGNADAAEEIGREVPDGRGGTKPCNTTGTATADGYTEHAFAWDVAARVTRLLEARGVEVRSTRPDDTGVGPCVDRRAAIANDAAPDGSRAALTVSIHADGATRDGRGFHVALSDPPLAPSQREPSAALGRALVAGLEEQGFTPSTYRGEAGIDRRPDLAGLSLARVPSALVECANMANPAEARVVADPAGRQRYADGIAAGILATLGR</sequence>
<gene>
    <name evidence="5" type="ORF">WCD41_15255</name>
</gene>
<dbReference type="SUPFAM" id="SSF53187">
    <property type="entry name" value="Zn-dependent exopeptidases"/>
    <property type="match status" value="1"/>
</dbReference>
<keyword evidence="3" id="KW-0732">Signal</keyword>
<evidence type="ECO:0000313" key="6">
    <source>
        <dbReference type="Proteomes" id="UP001370100"/>
    </source>
</evidence>
<evidence type="ECO:0000259" key="4">
    <source>
        <dbReference type="SMART" id="SM00646"/>
    </source>
</evidence>
<accession>A0ABU8N5Y4</accession>
<dbReference type="PANTHER" id="PTHR30404:SF0">
    <property type="entry name" value="N-ACETYLMURAMOYL-L-ALANINE AMIDASE AMIC"/>
    <property type="match status" value="1"/>
</dbReference>
<evidence type="ECO:0000313" key="5">
    <source>
        <dbReference type="EMBL" id="MEJ2887815.1"/>
    </source>
</evidence>